<dbReference type="InterPro" id="IPR050545">
    <property type="entry name" value="Mycobact_MmpL"/>
</dbReference>
<feature type="compositionally biased region" description="Basic and acidic residues" evidence="6">
    <location>
        <begin position="782"/>
        <end position="800"/>
    </location>
</feature>
<evidence type="ECO:0000256" key="3">
    <source>
        <dbReference type="ARBA" id="ARBA00022692"/>
    </source>
</evidence>
<feature type="region of interest" description="Disordered" evidence="6">
    <location>
        <begin position="772"/>
        <end position="800"/>
    </location>
</feature>
<dbReference type="Pfam" id="PF03176">
    <property type="entry name" value="MMPL"/>
    <property type="match status" value="2"/>
</dbReference>
<evidence type="ECO:0000259" key="8">
    <source>
        <dbReference type="PROSITE" id="PS50156"/>
    </source>
</evidence>
<evidence type="ECO:0000256" key="4">
    <source>
        <dbReference type="ARBA" id="ARBA00022989"/>
    </source>
</evidence>
<feature type="domain" description="SSD" evidence="8">
    <location>
        <begin position="225"/>
        <end position="351"/>
    </location>
</feature>
<keyword evidence="2" id="KW-1003">Cell membrane</keyword>
<keyword evidence="4 7" id="KW-1133">Transmembrane helix</keyword>
<feature type="transmembrane region" description="Helical" evidence="7">
    <location>
        <begin position="251"/>
        <end position="273"/>
    </location>
</feature>
<feature type="transmembrane region" description="Helical" evidence="7">
    <location>
        <begin position="650"/>
        <end position="671"/>
    </location>
</feature>
<keyword evidence="10" id="KW-1185">Reference proteome</keyword>
<keyword evidence="3 7" id="KW-0812">Transmembrane</keyword>
<organism evidence="9 10">
    <name type="scientific">Streptomyces niveus</name>
    <name type="common">Streptomyces spheroides</name>
    <dbReference type="NCBI Taxonomy" id="193462"/>
    <lineage>
        <taxon>Bacteria</taxon>
        <taxon>Bacillati</taxon>
        <taxon>Actinomycetota</taxon>
        <taxon>Actinomycetes</taxon>
        <taxon>Kitasatosporales</taxon>
        <taxon>Streptomycetaceae</taxon>
        <taxon>Streptomyces</taxon>
    </lineage>
</organism>
<dbReference type="RefSeq" id="WP_329075503.1">
    <property type="nucleotide sequence ID" value="NZ_CP109495.1"/>
</dbReference>
<feature type="transmembrane region" description="Helical" evidence="7">
    <location>
        <begin position="692"/>
        <end position="714"/>
    </location>
</feature>
<feature type="transmembrane region" description="Helical" evidence="7">
    <location>
        <begin position="326"/>
        <end position="352"/>
    </location>
</feature>
<dbReference type="PANTHER" id="PTHR33406">
    <property type="entry name" value="MEMBRANE PROTEIN MJ1562-RELATED"/>
    <property type="match status" value="1"/>
</dbReference>
<dbReference type="Proteomes" id="UP001432209">
    <property type="component" value="Chromosome"/>
</dbReference>
<accession>A0ABZ2A3E3</accession>
<dbReference type="InterPro" id="IPR000731">
    <property type="entry name" value="SSD"/>
</dbReference>
<feature type="transmembrane region" description="Helical" evidence="7">
    <location>
        <begin position="726"/>
        <end position="748"/>
    </location>
</feature>
<dbReference type="SUPFAM" id="SSF82866">
    <property type="entry name" value="Multidrug efflux transporter AcrB transmembrane domain"/>
    <property type="match status" value="2"/>
</dbReference>
<keyword evidence="5 7" id="KW-0472">Membrane</keyword>
<dbReference type="PROSITE" id="PS50156">
    <property type="entry name" value="SSD"/>
    <property type="match status" value="1"/>
</dbReference>
<protein>
    <submittedName>
        <fullName evidence="9">MMPL family transporter</fullName>
    </submittedName>
</protein>
<evidence type="ECO:0000256" key="2">
    <source>
        <dbReference type="ARBA" id="ARBA00022475"/>
    </source>
</evidence>
<dbReference type="PANTHER" id="PTHR33406:SF13">
    <property type="entry name" value="MEMBRANE PROTEIN YDFJ"/>
    <property type="match status" value="1"/>
</dbReference>
<sequence length="800" mass="83863">MGTETARSVHGRVDRPILYRWGAWCARRAWRVIAVWALVIVGAGLLVPKFTDSLTGSSLKVDGSDSARVETLLTEKFASPVSEDAVVVFDSTRHTADAPAYRAAVGAAVAALRDQEGVLDIADPYGADDPTLFSEDRRTLLVPVGLGGGERDRQDTVPRIQGTLDDVAADGEGVDVMLTGSSALNAAVVEQQDKDLARAESIGLPIALLVLLAAFGTLVAACLPLLLGVVALVTSFGALGAVSGVVSFDVFSQAVVTMLGLALGIDYCLFAVTRMREELAARKGDVPAAVGATMATAGKAVLFSGCTVIISVAGLLVVRAPVFRTMALGVMIAVAAMLAVATTLLPAVLGLLGPRIDKLAVPGMKRSVRTTDVSRSGWARWTKVVMRRPVLVGGLTSVVLLLAILPAAQLKLGFDVGASAVSDAPAGRGYELVADKFVPGAATPLQIVLDKPAGALDDADLAALEQLTERLRDNDDVAEVQSVTDVLRQQAGGVDAAGLRTLMEAAKQDGEGLGRLIATDGRTTALAVLPREAADSDASVDLVHWIRDTAVPDTVGERDGTSAFVGGLSAQTVDISEEVSRATPLVLALVLGLSFILLLLAFRSLLLPLSAIVMNLVSVGAAFGLLTLVFQEGHGASLLDFTSGGFIQAYLPLLTFVILFGLSMDYEVFLISRMKEEWGHSRDNTRAVTEGVAHTAKVITAAATIMMVIFAAFMITKVVEVKQMGFALAVAVLVDATLIRVVLVPALMRLLGSSNWWLPGWLDRVLPRVELTEGSAPPPDDAPARDEAAGRPREEPAARG</sequence>
<feature type="transmembrane region" description="Helical" evidence="7">
    <location>
        <begin position="609"/>
        <end position="630"/>
    </location>
</feature>
<reference evidence="9" key="1">
    <citation type="submission" date="2022-10" db="EMBL/GenBank/DDBJ databases">
        <title>The complete genomes of actinobacterial strains from the NBC collection.</title>
        <authorList>
            <person name="Joergensen T.S."/>
            <person name="Alvarez Arevalo M."/>
            <person name="Sterndorff E.B."/>
            <person name="Faurdal D."/>
            <person name="Vuksanovic O."/>
            <person name="Mourched A.-S."/>
            <person name="Charusanti P."/>
            <person name="Shaw S."/>
            <person name="Blin K."/>
            <person name="Weber T."/>
        </authorList>
    </citation>
    <scope>NUCLEOTIDE SEQUENCE</scope>
    <source>
        <strain evidence="9">NBC_01432</strain>
    </source>
</reference>
<name>A0ABZ2A3E3_STRNV</name>
<evidence type="ECO:0000256" key="5">
    <source>
        <dbReference type="ARBA" id="ARBA00023136"/>
    </source>
</evidence>
<evidence type="ECO:0000256" key="7">
    <source>
        <dbReference type="SAM" id="Phobius"/>
    </source>
</evidence>
<feature type="transmembrane region" description="Helical" evidence="7">
    <location>
        <begin position="582"/>
        <end position="602"/>
    </location>
</feature>
<dbReference type="EMBL" id="CP109495">
    <property type="protein sequence ID" value="WUX51815.1"/>
    <property type="molecule type" value="Genomic_DNA"/>
</dbReference>
<comment type="subcellular location">
    <subcellularLocation>
        <location evidence="1">Cell membrane</location>
        <topology evidence="1">Multi-pass membrane protein</topology>
    </subcellularLocation>
</comment>
<dbReference type="InterPro" id="IPR004869">
    <property type="entry name" value="MMPL_dom"/>
</dbReference>
<dbReference type="Gene3D" id="1.20.1640.10">
    <property type="entry name" value="Multidrug efflux transporter AcrB transmembrane domain"/>
    <property type="match status" value="2"/>
</dbReference>
<evidence type="ECO:0000256" key="6">
    <source>
        <dbReference type="SAM" id="MobiDB-lite"/>
    </source>
</evidence>
<feature type="transmembrane region" description="Helical" evidence="7">
    <location>
        <begin position="29"/>
        <end position="47"/>
    </location>
</feature>
<feature type="transmembrane region" description="Helical" evidence="7">
    <location>
        <begin position="206"/>
        <end position="239"/>
    </location>
</feature>
<gene>
    <name evidence="9" type="ORF">OG442_09845</name>
</gene>
<feature type="transmembrane region" description="Helical" evidence="7">
    <location>
        <begin position="300"/>
        <end position="320"/>
    </location>
</feature>
<evidence type="ECO:0000313" key="9">
    <source>
        <dbReference type="EMBL" id="WUX51815.1"/>
    </source>
</evidence>
<proteinExistence type="predicted"/>
<evidence type="ECO:0000256" key="1">
    <source>
        <dbReference type="ARBA" id="ARBA00004651"/>
    </source>
</evidence>
<evidence type="ECO:0000313" key="10">
    <source>
        <dbReference type="Proteomes" id="UP001432209"/>
    </source>
</evidence>
<feature type="transmembrane region" description="Helical" evidence="7">
    <location>
        <begin position="390"/>
        <end position="408"/>
    </location>
</feature>